<evidence type="ECO:0000313" key="3">
    <source>
        <dbReference type="Proteomes" id="UP000887575"/>
    </source>
</evidence>
<accession>A0AAF3F4C7</accession>
<keyword evidence="3" id="KW-1185">Reference proteome</keyword>
<evidence type="ECO:0000313" key="4">
    <source>
        <dbReference type="WBParaSite" id="MBELARI_LOCUS21400"/>
    </source>
</evidence>
<protein>
    <submittedName>
        <fullName evidence="4">Uncharacterized protein</fullName>
    </submittedName>
</protein>
<feature type="transmembrane region" description="Helical" evidence="2">
    <location>
        <begin position="93"/>
        <end position="121"/>
    </location>
</feature>
<evidence type="ECO:0000256" key="1">
    <source>
        <dbReference type="SAM" id="MobiDB-lite"/>
    </source>
</evidence>
<dbReference type="AlphaFoldDB" id="A0AAF3F4C7"/>
<reference evidence="4" key="1">
    <citation type="submission" date="2024-02" db="UniProtKB">
        <authorList>
            <consortium name="WormBaseParasite"/>
        </authorList>
    </citation>
    <scope>IDENTIFICATION</scope>
</reference>
<keyword evidence="2" id="KW-0472">Membrane</keyword>
<sequence length="138" mass="15349">MYKEMGPIGDKPTPSPVIAGRPINEVPSSWHDRRSTPPLVNEESKPGSSKRKAAASRSGGEQAKRRTHRKFKISDLPVPVSVVEDGRSEVARVAFLVFIVAIVYAFAQLLFFGMYIGLWALTAYGDRYLHDVYCILVL</sequence>
<keyword evidence="2" id="KW-0812">Transmembrane</keyword>
<organism evidence="3 4">
    <name type="scientific">Mesorhabditis belari</name>
    <dbReference type="NCBI Taxonomy" id="2138241"/>
    <lineage>
        <taxon>Eukaryota</taxon>
        <taxon>Metazoa</taxon>
        <taxon>Ecdysozoa</taxon>
        <taxon>Nematoda</taxon>
        <taxon>Chromadorea</taxon>
        <taxon>Rhabditida</taxon>
        <taxon>Rhabditina</taxon>
        <taxon>Rhabditomorpha</taxon>
        <taxon>Rhabditoidea</taxon>
        <taxon>Rhabditidae</taxon>
        <taxon>Mesorhabditinae</taxon>
        <taxon>Mesorhabditis</taxon>
    </lineage>
</organism>
<name>A0AAF3F4C7_9BILA</name>
<keyword evidence="2" id="KW-1133">Transmembrane helix</keyword>
<dbReference type="Proteomes" id="UP000887575">
    <property type="component" value="Unassembled WGS sequence"/>
</dbReference>
<dbReference type="WBParaSite" id="MBELARI_LOCUS21400">
    <property type="protein sequence ID" value="MBELARI_LOCUS21400"/>
    <property type="gene ID" value="MBELARI_LOCUS21400"/>
</dbReference>
<proteinExistence type="predicted"/>
<evidence type="ECO:0000256" key="2">
    <source>
        <dbReference type="SAM" id="Phobius"/>
    </source>
</evidence>
<feature type="region of interest" description="Disordered" evidence="1">
    <location>
        <begin position="1"/>
        <end position="68"/>
    </location>
</feature>